<dbReference type="STRING" id="1790137.AXE80_13125"/>
<protein>
    <submittedName>
        <fullName evidence="2">Uncharacterized protein</fullName>
    </submittedName>
</protein>
<sequence>MKKNNIIAVLLALFTVLFLSEFKVLETICLMPSAVWFFPLFGFYYLSVQYFSNAFKTKLKMAQKISVILFGGVGMLSLLYMGFSIWKSNSGNIFAKEEYQTFQINLKNVFFWVVYQSYLMLFFFSSFKQLVTIDQK</sequence>
<name>A0A1B1Y8R1_9FLAO</name>
<evidence type="ECO:0000313" key="3">
    <source>
        <dbReference type="Proteomes" id="UP000092967"/>
    </source>
</evidence>
<feature type="transmembrane region" description="Helical" evidence="1">
    <location>
        <begin position="109"/>
        <end position="127"/>
    </location>
</feature>
<evidence type="ECO:0000313" key="2">
    <source>
        <dbReference type="EMBL" id="ANW97170.1"/>
    </source>
</evidence>
<dbReference type="RefSeq" id="WP_068828114.1">
    <property type="nucleotide sequence ID" value="NZ_CP014224.1"/>
</dbReference>
<keyword evidence="1" id="KW-1133">Transmembrane helix</keyword>
<dbReference type="KEGG" id="wfu:AXE80_13125"/>
<gene>
    <name evidence="2" type="ORF">AXE80_13125</name>
</gene>
<dbReference type="OrthoDB" id="1444843at2"/>
<keyword evidence="3" id="KW-1185">Reference proteome</keyword>
<feature type="transmembrane region" description="Helical" evidence="1">
    <location>
        <begin position="34"/>
        <end position="55"/>
    </location>
</feature>
<dbReference type="AlphaFoldDB" id="A0A1B1Y8R1"/>
<dbReference type="Proteomes" id="UP000092967">
    <property type="component" value="Chromosome"/>
</dbReference>
<accession>A0A1B1Y8R1</accession>
<organism evidence="2 3">
    <name type="scientific">Wenyingzhuangia fucanilytica</name>
    <dbReference type="NCBI Taxonomy" id="1790137"/>
    <lineage>
        <taxon>Bacteria</taxon>
        <taxon>Pseudomonadati</taxon>
        <taxon>Bacteroidota</taxon>
        <taxon>Flavobacteriia</taxon>
        <taxon>Flavobacteriales</taxon>
        <taxon>Flavobacteriaceae</taxon>
        <taxon>Wenyingzhuangia</taxon>
    </lineage>
</organism>
<evidence type="ECO:0000256" key="1">
    <source>
        <dbReference type="SAM" id="Phobius"/>
    </source>
</evidence>
<dbReference type="EMBL" id="CP014224">
    <property type="protein sequence ID" value="ANW97170.1"/>
    <property type="molecule type" value="Genomic_DNA"/>
</dbReference>
<keyword evidence="1" id="KW-0812">Transmembrane</keyword>
<proteinExistence type="predicted"/>
<keyword evidence="1" id="KW-0472">Membrane</keyword>
<reference evidence="2 3" key="1">
    <citation type="submission" date="2016-02" db="EMBL/GenBank/DDBJ databases">
        <authorList>
            <person name="Wen L."/>
            <person name="He K."/>
            <person name="Yang H."/>
        </authorList>
    </citation>
    <scope>NUCLEOTIDE SEQUENCE [LARGE SCALE GENOMIC DNA]</scope>
    <source>
        <strain evidence="2 3">CZ1127</strain>
    </source>
</reference>
<feature type="transmembrane region" description="Helical" evidence="1">
    <location>
        <begin position="67"/>
        <end position="86"/>
    </location>
</feature>